<dbReference type="AlphaFoldDB" id="A0A6A5SGV3"/>
<proteinExistence type="predicted"/>
<evidence type="ECO:0000313" key="3">
    <source>
        <dbReference type="Proteomes" id="UP000800038"/>
    </source>
</evidence>
<sequence length="266" mass="32887">MVYMTNQLFHTTTTYDYRLKHLYCQHFQRRLKRQPRSTMSHFTLNHTRTRERTPDYDTYYTRPLIRRNSGKHQRDITLSDDDDGHDDYPYSSNHKPSRALTLRNQPSQLERYNILSDRWDKRSDKDEERRRSYKYTSDRHYHTDNEEAEEREFRLKINATFGRPKSYSPHYHHSSHAHNYTHLSPQPDILHRRENRVDEAWECRERSKSRERISRRRTGFWGDVEAEKEKESEEESWSRYRRVNRTKTEEFRPLSGWRRNRIVFEN</sequence>
<evidence type="ECO:0000313" key="2">
    <source>
        <dbReference type="EMBL" id="KAF1938619.1"/>
    </source>
</evidence>
<feature type="compositionally biased region" description="Polar residues" evidence="1">
    <location>
        <begin position="36"/>
        <end position="46"/>
    </location>
</feature>
<dbReference type="Proteomes" id="UP000800038">
    <property type="component" value="Unassembled WGS sequence"/>
</dbReference>
<keyword evidence="3" id="KW-1185">Reference proteome</keyword>
<name>A0A6A5SGV3_9PLEO</name>
<dbReference type="OrthoDB" id="3796623at2759"/>
<evidence type="ECO:0000256" key="1">
    <source>
        <dbReference type="SAM" id="MobiDB-lite"/>
    </source>
</evidence>
<feature type="region of interest" description="Disordered" evidence="1">
    <location>
        <begin position="34"/>
        <end position="107"/>
    </location>
</feature>
<gene>
    <name evidence="2" type="ORF">EJ02DRAFT_18046</name>
</gene>
<accession>A0A6A5SGV3</accession>
<protein>
    <submittedName>
        <fullName evidence="2">Uncharacterized protein</fullName>
    </submittedName>
</protein>
<dbReference type="EMBL" id="ML976099">
    <property type="protein sequence ID" value="KAF1938619.1"/>
    <property type="molecule type" value="Genomic_DNA"/>
</dbReference>
<organism evidence="2 3">
    <name type="scientific">Clathrospora elynae</name>
    <dbReference type="NCBI Taxonomy" id="706981"/>
    <lineage>
        <taxon>Eukaryota</taxon>
        <taxon>Fungi</taxon>
        <taxon>Dikarya</taxon>
        <taxon>Ascomycota</taxon>
        <taxon>Pezizomycotina</taxon>
        <taxon>Dothideomycetes</taxon>
        <taxon>Pleosporomycetidae</taxon>
        <taxon>Pleosporales</taxon>
        <taxon>Diademaceae</taxon>
        <taxon>Clathrospora</taxon>
    </lineage>
</organism>
<reference evidence="2" key="1">
    <citation type="journal article" date="2020" name="Stud. Mycol.">
        <title>101 Dothideomycetes genomes: a test case for predicting lifestyles and emergence of pathogens.</title>
        <authorList>
            <person name="Haridas S."/>
            <person name="Albert R."/>
            <person name="Binder M."/>
            <person name="Bloem J."/>
            <person name="Labutti K."/>
            <person name="Salamov A."/>
            <person name="Andreopoulos B."/>
            <person name="Baker S."/>
            <person name="Barry K."/>
            <person name="Bills G."/>
            <person name="Bluhm B."/>
            <person name="Cannon C."/>
            <person name="Castanera R."/>
            <person name="Culley D."/>
            <person name="Daum C."/>
            <person name="Ezra D."/>
            <person name="Gonzalez J."/>
            <person name="Henrissat B."/>
            <person name="Kuo A."/>
            <person name="Liang C."/>
            <person name="Lipzen A."/>
            <person name="Lutzoni F."/>
            <person name="Magnuson J."/>
            <person name="Mondo S."/>
            <person name="Nolan M."/>
            <person name="Ohm R."/>
            <person name="Pangilinan J."/>
            <person name="Park H.-J."/>
            <person name="Ramirez L."/>
            <person name="Alfaro M."/>
            <person name="Sun H."/>
            <person name="Tritt A."/>
            <person name="Yoshinaga Y."/>
            <person name="Zwiers L.-H."/>
            <person name="Turgeon B."/>
            <person name="Goodwin S."/>
            <person name="Spatafora J."/>
            <person name="Crous P."/>
            <person name="Grigoriev I."/>
        </authorList>
    </citation>
    <scope>NUCLEOTIDE SEQUENCE</scope>
    <source>
        <strain evidence="2">CBS 161.51</strain>
    </source>
</reference>